<accession>A0A165XZJ5</accession>
<evidence type="ECO:0000313" key="3">
    <source>
        <dbReference type="Proteomes" id="UP000076798"/>
    </source>
</evidence>
<gene>
    <name evidence="2" type="ORF">SISSUDRAFT_489974</name>
</gene>
<protein>
    <submittedName>
        <fullName evidence="2">Uncharacterized protein</fullName>
    </submittedName>
</protein>
<name>A0A165XZJ5_9AGAM</name>
<keyword evidence="3" id="KW-1185">Reference proteome</keyword>
<dbReference type="Proteomes" id="UP000076798">
    <property type="component" value="Unassembled WGS sequence"/>
</dbReference>
<keyword evidence="1" id="KW-0812">Transmembrane</keyword>
<proteinExistence type="predicted"/>
<feature type="transmembrane region" description="Helical" evidence="1">
    <location>
        <begin position="58"/>
        <end position="76"/>
    </location>
</feature>
<dbReference type="EMBL" id="KV428301">
    <property type="protein sequence ID" value="KZT32717.1"/>
    <property type="molecule type" value="Genomic_DNA"/>
</dbReference>
<sequence length="100" mass="11299">MIEMTSFFSPFFERASTKDNVDLGSSSCTRTGGIGLHTFCVGIMEEESNPLQRKWRRAMGFASTVPFVAYIFLIYHPEFRSLMSGSKRIRINGVICGYLT</sequence>
<organism evidence="2 3">
    <name type="scientific">Sistotremastrum suecicum HHB10207 ss-3</name>
    <dbReference type="NCBI Taxonomy" id="1314776"/>
    <lineage>
        <taxon>Eukaryota</taxon>
        <taxon>Fungi</taxon>
        <taxon>Dikarya</taxon>
        <taxon>Basidiomycota</taxon>
        <taxon>Agaricomycotina</taxon>
        <taxon>Agaricomycetes</taxon>
        <taxon>Sistotremastrales</taxon>
        <taxon>Sistotremastraceae</taxon>
        <taxon>Sistotremastrum</taxon>
    </lineage>
</organism>
<evidence type="ECO:0000256" key="1">
    <source>
        <dbReference type="SAM" id="Phobius"/>
    </source>
</evidence>
<keyword evidence="1" id="KW-0472">Membrane</keyword>
<evidence type="ECO:0000313" key="2">
    <source>
        <dbReference type="EMBL" id="KZT32717.1"/>
    </source>
</evidence>
<reference evidence="2 3" key="1">
    <citation type="journal article" date="2016" name="Mol. Biol. Evol.">
        <title>Comparative Genomics of Early-Diverging Mushroom-Forming Fungi Provides Insights into the Origins of Lignocellulose Decay Capabilities.</title>
        <authorList>
            <person name="Nagy L.G."/>
            <person name="Riley R."/>
            <person name="Tritt A."/>
            <person name="Adam C."/>
            <person name="Daum C."/>
            <person name="Floudas D."/>
            <person name="Sun H."/>
            <person name="Yadav J.S."/>
            <person name="Pangilinan J."/>
            <person name="Larsson K.H."/>
            <person name="Matsuura K."/>
            <person name="Barry K."/>
            <person name="Labutti K."/>
            <person name="Kuo R."/>
            <person name="Ohm R.A."/>
            <person name="Bhattacharya S.S."/>
            <person name="Shirouzu T."/>
            <person name="Yoshinaga Y."/>
            <person name="Martin F.M."/>
            <person name="Grigoriev I.V."/>
            <person name="Hibbett D.S."/>
        </authorList>
    </citation>
    <scope>NUCLEOTIDE SEQUENCE [LARGE SCALE GENOMIC DNA]</scope>
    <source>
        <strain evidence="2 3">HHB10207 ss-3</strain>
    </source>
</reference>
<keyword evidence="1" id="KW-1133">Transmembrane helix</keyword>
<dbReference type="AlphaFoldDB" id="A0A165XZJ5"/>